<dbReference type="GO" id="GO:0003934">
    <property type="term" value="F:GTP cyclohydrolase I activity"/>
    <property type="evidence" value="ECO:0007669"/>
    <property type="project" value="UniProtKB-EC"/>
</dbReference>
<dbReference type="GO" id="GO:0046654">
    <property type="term" value="P:tetrahydrofolate biosynthetic process"/>
    <property type="evidence" value="ECO:0007669"/>
    <property type="project" value="InterPro"/>
</dbReference>
<evidence type="ECO:0000256" key="5">
    <source>
        <dbReference type="ARBA" id="ARBA00022563"/>
    </source>
</evidence>
<dbReference type="GO" id="GO:0006730">
    <property type="term" value="P:one-carbon metabolic process"/>
    <property type="evidence" value="ECO:0007669"/>
    <property type="project" value="UniProtKB-KW"/>
</dbReference>
<dbReference type="InterPro" id="IPR001474">
    <property type="entry name" value="GTP_CycHdrlase_I"/>
</dbReference>
<dbReference type="PANTHER" id="PTHR11109">
    <property type="entry name" value="GTP CYCLOHYDROLASE I"/>
    <property type="match status" value="1"/>
</dbReference>
<dbReference type="SUPFAM" id="SSF55620">
    <property type="entry name" value="Tetrahydrobiopterin biosynthesis enzymes-like"/>
    <property type="match status" value="1"/>
</dbReference>
<dbReference type="GO" id="GO:0005737">
    <property type="term" value="C:cytoplasm"/>
    <property type="evidence" value="ECO:0007669"/>
    <property type="project" value="TreeGrafter"/>
</dbReference>
<evidence type="ECO:0000259" key="8">
    <source>
        <dbReference type="Pfam" id="PF01227"/>
    </source>
</evidence>
<sequence>MRLFARRFSVQERIGRQLAESLQQILLPHGVAVHLGAVHLCTQMRGVREIESSTQLRGEFFTLCGQRGLAGHG</sequence>
<evidence type="ECO:0000256" key="2">
    <source>
        <dbReference type="ARBA" id="ARBA00005080"/>
    </source>
</evidence>
<dbReference type="GO" id="GO:0008270">
    <property type="term" value="F:zinc ion binding"/>
    <property type="evidence" value="ECO:0007669"/>
    <property type="project" value="TreeGrafter"/>
</dbReference>
<accession>S4MFS9</accession>
<name>S4MFS9_9ACTN</name>
<dbReference type="PATRIC" id="fig|1283301.3.peg.8520"/>
<evidence type="ECO:0000313" key="9">
    <source>
        <dbReference type="EMBL" id="EPJ34385.1"/>
    </source>
</evidence>
<organism evidence="9 10">
    <name type="scientific">Streptomyces afghaniensis 772</name>
    <dbReference type="NCBI Taxonomy" id="1283301"/>
    <lineage>
        <taxon>Bacteria</taxon>
        <taxon>Bacillati</taxon>
        <taxon>Actinomycetota</taxon>
        <taxon>Actinomycetes</taxon>
        <taxon>Kitasatosporales</taxon>
        <taxon>Streptomycetaceae</taxon>
        <taxon>Streptomyces</taxon>
    </lineage>
</organism>
<evidence type="ECO:0000256" key="1">
    <source>
        <dbReference type="ARBA" id="ARBA00001052"/>
    </source>
</evidence>
<keyword evidence="6 9" id="KW-0378">Hydrolase</keyword>
<dbReference type="InterPro" id="IPR043133">
    <property type="entry name" value="GTP-CH-I_C/QueF"/>
</dbReference>
<feature type="domain" description="GTP cyclohydrolase I" evidence="8">
    <location>
        <begin position="2"/>
        <end position="55"/>
    </location>
</feature>
<dbReference type="HOGENOM" id="CLU_2703091_0_0_11"/>
<gene>
    <name evidence="9" type="ORF">STAFG_8586</name>
</gene>
<keyword evidence="5" id="KW-0554">One-carbon metabolism</keyword>
<dbReference type="Gene3D" id="3.30.1130.10">
    <property type="match status" value="1"/>
</dbReference>
<evidence type="ECO:0000313" key="10">
    <source>
        <dbReference type="Proteomes" id="UP000015001"/>
    </source>
</evidence>
<evidence type="ECO:0000256" key="6">
    <source>
        <dbReference type="ARBA" id="ARBA00022801"/>
    </source>
</evidence>
<dbReference type="Pfam" id="PF01227">
    <property type="entry name" value="GTP_cyclohydroI"/>
    <property type="match status" value="1"/>
</dbReference>
<dbReference type="UniPathway" id="UPA00848">
    <property type="reaction ID" value="UER00151"/>
</dbReference>
<evidence type="ECO:0000256" key="7">
    <source>
        <dbReference type="ARBA" id="ARBA00030854"/>
    </source>
</evidence>
<dbReference type="EMBL" id="AOPY01001701">
    <property type="protein sequence ID" value="EPJ34385.1"/>
    <property type="molecule type" value="Genomic_DNA"/>
</dbReference>
<dbReference type="EC" id="3.5.4.16" evidence="3"/>
<dbReference type="Proteomes" id="UP000015001">
    <property type="component" value="Unassembled WGS sequence"/>
</dbReference>
<evidence type="ECO:0000256" key="4">
    <source>
        <dbReference type="ARBA" id="ARBA00017272"/>
    </source>
</evidence>
<comment type="caution">
    <text evidence="9">The sequence shown here is derived from an EMBL/GenBank/DDBJ whole genome shotgun (WGS) entry which is preliminary data.</text>
</comment>
<dbReference type="PANTHER" id="PTHR11109:SF7">
    <property type="entry name" value="GTP CYCLOHYDROLASE 1"/>
    <property type="match status" value="1"/>
</dbReference>
<proteinExistence type="predicted"/>
<keyword evidence="10" id="KW-1185">Reference proteome</keyword>
<dbReference type="InterPro" id="IPR020602">
    <property type="entry name" value="GTP_CycHdrlase_I_dom"/>
</dbReference>
<evidence type="ECO:0000256" key="3">
    <source>
        <dbReference type="ARBA" id="ARBA00012715"/>
    </source>
</evidence>
<dbReference type="AlphaFoldDB" id="S4MFS9"/>
<dbReference type="GO" id="GO:0005525">
    <property type="term" value="F:GTP binding"/>
    <property type="evidence" value="ECO:0007669"/>
    <property type="project" value="TreeGrafter"/>
</dbReference>
<reference evidence="9 10" key="1">
    <citation type="submission" date="2013-02" db="EMBL/GenBank/DDBJ databases">
        <title>Draft Genome Sequence of Streptomyces afghaniensis, Which Produces Compounds of the Julimycin B-Complex.</title>
        <authorList>
            <person name="Gruening B.A."/>
            <person name="Praeg A."/>
            <person name="Erxleben A."/>
            <person name="Guenther S."/>
            <person name="Fiedler H.-P."/>
            <person name="Goodfellow M."/>
            <person name="Mueller M."/>
        </authorList>
    </citation>
    <scope>NUCLEOTIDE SEQUENCE [LARGE SCALE GENOMIC DNA]</scope>
    <source>
        <strain evidence="9 10">772</strain>
    </source>
</reference>
<comment type="catalytic activity">
    <reaction evidence="1">
        <text>GTP + H2O = 7,8-dihydroneopterin 3'-triphosphate + formate + H(+)</text>
        <dbReference type="Rhea" id="RHEA:17473"/>
        <dbReference type="ChEBI" id="CHEBI:15377"/>
        <dbReference type="ChEBI" id="CHEBI:15378"/>
        <dbReference type="ChEBI" id="CHEBI:15740"/>
        <dbReference type="ChEBI" id="CHEBI:37565"/>
        <dbReference type="ChEBI" id="CHEBI:58462"/>
        <dbReference type="EC" id="3.5.4.16"/>
    </reaction>
</comment>
<comment type="pathway">
    <text evidence="2">Cofactor biosynthesis; 7,8-dihydroneopterin triphosphate biosynthesis; 7,8-dihydroneopterin triphosphate from GTP: step 1/1.</text>
</comment>
<dbReference type="GO" id="GO:0006729">
    <property type="term" value="P:tetrahydrobiopterin biosynthetic process"/>
    <property type="evidence" value="ECO:0007669"/>
    <property type="project" value="TreeGrafter"/>
</dbReference>
<protein>
    <recommendedName>
        <fullName evidence="4">GTP cyclohydrolase 1</fullName>
        <ecNumber evidence="3">3.5.4.16</ecNumber>
    </recommendedName>
    <alternativeName>
        <fullName evidence="7">GTP cyclohydrolase I</fullName>
    </alternativeName>
</protein>